<feature type="transmembrane region" description="Helical" evidence="1">
    <location>
        <begin position="110"/>
        <end position="130"/>
    </location>
</feature>
<protein>
    <submittedName>
        <fullName evidence="2">Uncharacterized protein</fullName>
    </submittedName>
</protein>
<organism evidence="2 3">
    <name type="scientific">Streptomyces capitiformicae</name>
    <dbReference type="NCBI Taxonomy" id="2014920"/>
    <lineage>
        <taxon>Bacteria</taxon>
        <taxon>Bacillati</taxon>
        <taxon>Actinomycetota</taxon>
        <taxon>Actinomycetes</taxon>
        <taxon>Kitasatosporales</taxon>
        <taxon>Streptomycetaceae</taxon>
        <taxon>Streptomyces</taxon>
    </lineage>
</organism>
<keyword evidence="3" id="KW-1185">Reference proteome</keyword>
<dbReference type="AlphaFoldDB" id="A0A919GQV6"/>
<keyword evidence="1" id="KW-1133">Transmembrane helix</keyword>
<dbReference type="RefSeq" id="WP_189783530.1">
    <property type="nucleotide sequence ID" value="NZ_BNAT01000011.1"/>
</dbReference>
<dbReference type="EMBL" id="BNAT01000011">
    <property type="protein sequence ID" value="GHH88971.1"/>
    <property type="molecule type" value="Genomic_DNA"/>
</dbReference>
<evidence type="ECO:0000313" key="3">
    <source>
        <dbReference type="Proteomes" id="UP000603227"/>
    </source>
</evidence>
<evidence type="ECO:0000313" key="2">
    <source>
        <dbReference type="EMBL" id="GHH88971.1"/>
    </source>
</evidence>
<gene>
    <name evidence="2" type="ORF">GCM10017771_36610</name>
</gene>
<keyword evidence="1" id="KW-0472">Membrane</keyword>
<keyword evidence="1" id="KW-0812">Transmembrane</keyword>
<comment type="caution">
    <text evidence="2">The sequence shown here is derived from an EMBL/GenBank/DDBJ whole genome shotgun (WGS) entry which is preliminary data.</text>
</comment>
<dbReference type="InterPro" id="IPR045713">
    <property type="entry name" value="DUF6069"/>
</dbReference>
<reference evidence="2" key="1">
    <citation type="journal article" date="2014" name="Int. J. Syst. Evol. Microbiol.">
        <title>Complete genome sequence of Corynebacterium casei LMG S-19264T (=DSM 44701T), isolated from a smear-ripened cheese.</title>
        <authorList>
            <consortium name="US DOE Joint Genome Institute (JGI-PGF)"/>
            <person name="Walter F."/>
            <person name="Albersmeier A."/>
            <person name="Kalinowski J."/>
            <person name="Ruckert C."/>
        </authorList>
    </citation>
    <scope>NUCLEOTIDE SEQUENCE</scope>
    <source>
        <strain evidence="2">CGMCC 4.7403</strain>
    </source>
</reference>
<evidence type="ECO:0000256" key="1">
    <source>
        <dbReference type="SAM" id="Phobius"/>
    </source>
</evidence>
<feature type="transmembrane region" description="Helical" evidence="1">
    <location>
        <begin position="85"/>
        <end position="104"/>
    </location>
</feature>
<sequence>MSVASAAVPVRRGPLVVAGGVLAAIVVSSLANVVLAVLALALGAPDDFQPLMPGSYVFLTAVGVIAGAIGWVVVRKVSKDPEKLVRWLVPTVVVVSFVPDFLLFGAGGVVGVMALLLMHVAVAAAAVFAYRKVMPLS</sequence>
<proteinExistence type="predicted"/>
<feature type="transmembrane region" description="Helical" evidence="1">
    <location>
        <begin position="54"/>
        <end position="73"/>
    </location>
</feature>
<feature type="transmembrane region" description="Helical" evidence="1">
    <location>
        <begin position="15"/>
        <end position="42"/>
    </location>
</feature>
<dbReference type="Pfam" id="PF19545">
    <property type="entry name" value="DUF6069"/>
    <property type="match status" value="1"/>
</dbReference>
<accession>A0A919GQV6</accession>
<reference evidence="2" key="2">
    <citation type="submission" date="2020-09" db="EMBL/GenBank/DDBJ databases">
        <authorList>
            <person name="Sun Q."/>
            <person name="Zhou Y."/>
        </authorList>
    </citation>
    <scope>NUCLEOTIDE SEQUENCE</scope>
    <source>
        <strain evidence="2">CGMCC 4.7403</strain>
    </source>
</reference>
<name>A0A919GQV6_9ACTN</name>
<dbReference type="Proteomes" id="UP000603227">
    <property type="component" value="Unassembled WGS sequence"/>
</dbReference>